<dbReference type="RefSeq" id="WP_183595710.1">
    <property type="nucleotide sequence ID" value="NZ_JACHXK010000001.1"/>
</dbReference>
<evidence type="ECO:0000259" key="4">
    <source>
        <dbReference type="Pfam" id="PF02668"/>
    </source>
</evidence>
<feature type="domain" description="TauD/TfdA-like" evidence="4">
    <location>
        <begin position="34"/>
        <end position="316"/>
    </location>
</feature>
<protein>
    <submittedName>
        <fullName evidence="5">Alpha-ketoglutarate-dependent taurine dioxygenase</fullName>
    </submittedName>
</protein>
<dbReference type="GO" id="GO:0051213">
    <property type="term" value="F:dioxygenase activity"/>
    <property type="evidence" value="ECO:0007669"/>
    <property type="project" value="UniProtKB-KW"/>
</dbReference>
<dbReference type="PANTHER" id="PTHR10696">
    <property type="entry name" value="GAMMA-BUTYROBETAINE HYDROXYLASE-RELATED"/>
    <property type="match status" value="1"/>
</dbReference>
<evidence type="ECO:0000256" key="3">
    <source>
        <dbReference type="ARBA" id="ARBA00023194"/>
    </source>
</evidence>
<keyword evidence="5" id="KW-0223">Dioxygenase</keyword>
<sequence length="328" mass="37895">MTMNVSGMEPTLSNAARTLPVIISSDNTEDIIAYAQRNRSKIESHLLHEGGILFRGFPVDSIEKFEEFTAVFSEKLEAYNERSTPRSEVQGKVYTSTEYPSDQHIPMHNENSYSHQWPRLIWFHCVTNAEVGGETPIADSRVIYNHLDPAIIARFREKKVMYVRNLGGKIDLPWQTVFQSDDKAYVEAYCAKAGLQLEWLGEDRVRTKAVREAVARHPETGEMLWFNQAHLFHYTSLPEDIRDFMLSYLKEENLPRNVFYGDGSPIEESILDEIRKVYDQHTVKLPWQEGDVMMLDNMLIGHAREPYKGKRKIVVAMANVYNNYGLDR</sequence>
<name>A0A7W5ATQ0_9BACL</name>
<accession>A0A7W5ATQ0</accession>
<reference evidence="5 6" key="1">
    <citation type="submission" date="2020-08" db="EMBL/GenBank/DDBJ databases">
        <title>Genomic Encyclopedia of Type Strains, Phase III (KMG-III): the genomes of soil and plant-associated and newly described type strains.</title>
        <authorList>
            <person name="Whitman W."/>
        </authorList>
    </citation>
    <scope>NUCLEOTIDE SEQUENCE [LARGE SCALE GENOMIC DNA]</scope>
    <source>
        <strain evidence="5 6">CECT 5862</strain>
    </source>
</reference>
<dbReference type="InterPro" id="IPR003819">
    <property type="entry name" value="TauD/TfdA-like"/>
</dbReference>
<evidence type="ECO:0000313" key="5">
    <source>
        <dbReference type="EMBL" id="MBB3107976.1"/>
    </source>
</evidence>
<gene>
    <name evidence="5" type="ORF">FHS18_000004</name>
</gene>
<comment type="cofactor">
    <cofactor evidence="1">
        <name>Fe(2+)</name>
        <dbReference type="ChEBI" id="CHEBI:29033"/>
    </cofactor>
</comment>
<keyword evidence="3" id="KW-0045">Antibiotic biosynthesis</keyword>
<dbReference type="EMBL" id="JACHXK010000001">
    <property type="protein sequence ID" value="MBB3107976.1"/>
    <property type="molecule type" value="Genomic_DNA"/>
</dbReference>
<evidence type="ECO:0000256" key="1">
    <source>
        <dbReference type="ARBA" id="ARBA00001954"/>
    </source>
</evidence>
<proteinExistence type="predicted"/>
<organism evidence="5 6">
    <name type="scientific">Paenibacillus phyllosphaerae</name>
    <dbReference type="NCBI Taxonomy" id="274593"/>
    <lineage>
        <taxon>Bacteria</taxon>
        <taxon>Bacillati</taxon>
        <taxon>Bacillota</taxon>
        <taxon>Bacilli</taxon>
        <taxon>Bacillales</taxon>
        <taxon>Paenibacillaceae</taxon>
        <taxon>Paenibacillus</taxon>
    </lineage>
</organism>
<comment type="caution">
    <text evidence="5">The sequence shown here is derived from an EMBL/GenBank/DDBJ whole genome shotgun (WGS) entry which is preliminary data.</text>
</comment>
<dbReference type="GO" id="GO:0017000">
    <property type="term" value="P:antibiotic biosynthetic process"/>
    <property type="evidence" value="ECO:0007669"/>
    <property type="project" value="UniProtKB-KW"/>
</dbReference>
<dbReference type="AlphaFoldDB" id="A0A7W5ATQ0"/>
<dbReference type="SUPFAM" id="SSF51197">
    <property type="entry name" value="Clavaminate synthase-like"/>
    <property type="match status" value="1"/>
</dbReference>
<dbReference type="InterPro" id="IPR050411">
    <property type="entry name" value="AlphaKG_dependent_hydroxylases"/>
</dbReference>
<evidence type="ECO:0000313" key="6">
    <source>
        <dbReference type="Proteomes" id="UP000570361"/>
    </source>
</evidence>
<dbReference type="PANTHER" id="PTHR10696:SF56">
    <property type="entry name" value="TAUD_TFDA-LIKE DOMAIN-CONTAINING PROTEIN"/>
    <property type="match status" value="1"/>
</dbReference>
<keyword evidence="2" id="KW-0560">Oxidoreductase</keyword>
<keyword evidence="6" id="KW-1185">Reference proteome</keyword>
<dbReference type="Gene3D" id="3.60.130.10">
    <property type="entry name" value="Clavaminate synthase-like"/>
    <property type="match status" value="1"/>
</dbReference>
<evidence type="ECO:0000256" key="2">
    <source>
        <dbReference type="ARBA" id="ARBA00023002"/>
    </source>
</evidence>
<dbReference type="Pfam" id="PF02668">
    <property type="entry name" value="TauD"/>
    <property type="match status" value="1"/>
</dbReference>
<dbReference type="InterPro" id="IPR042098">
    <property type="entry name" value="TauD-like_sf"/>
</dbReference>
<dbReference type="Proteomes" id="UP000570361">
    <property type="component" value="Unassembled WGS sequence"/>
</dbReference>